<reference evidence="1" key="1">
    <citation type="submission" date="2023-02" db="EMBL/GenBank/DDBJ databases">
        <title>Polaribacter ponticola sp. nov., isolated from seawater.</title>
        <authorList>
            <person name="Baek J.H."/>
            <person name="Kim J.M."/>
            <person name="Choi D.G."/>
            <person name="Jeon C.O."/>
        </authorList>
    </citation>
    <scope>NUCLEOTIDE SEQUENCE</scope>
    <source>
        <strain evidence="1">MSW5</strain>
    </source>
</reference>
<gene>
    <name evidence="1" type="ORF">N5A56_004545</name>
</gene>
<comment type="caution">
    <text evidence="1">The sequence shown here is derived from an EMBL/GenBank/DDBJ whole genome shotgun (WGS) entry which is preliminary data.</text>
</comment>
<dbReference type="EMBL" id="JAOSLC020000002">
    <property type="protein sequence ID" value="MDD7913725.1"/>
    <property type="molecule type" value="Genomic_DNA"/>
</dbReference>
<name>A0ABT5S7Z7_9FLAO</name>
<dbReference type="Proteomes" id="UP001151478">
    <property type="component" value="Unassembled WGS sequence"/>
</dbReference>
<dbReference type="RefSeq" id="WP_265726183.1">
    <property type="nucleotide sequence ID" value="NZ_JAOSLC020000002.1"/>
</dbReference>
<proteinExistence type="predicted"/>
<accession>A0ABT5S7Z7</accession>
<organism evidence="1 2">
    <name type="scientific">Polaribacter ponticola</name>
    <dbReference type="NCBI Taxonomy" id="2978475"/>
    <lineage>
        <taxon>Bacteria</taxon>
        <taxon>Pseudomonadati</taxon>
        <taxon>Bacteroidota</taxon>
        <taxon>Flavobacteriia</taxon>
        <taxon>Flavobacteriales</taxon>
        <taxon>Flavobacteriaceae</taxon>
    </lineage>
</organism>
<evidence type="ECO:0000313" key="1">
    <source>
        <dbReference type="EMBL" id="MDD7913725.1"/>
    </source>
</evidence>
<protein>
    <submittedName>
        <fullName evidence="1">Uncharacterized protein</fullName>
    </submittedName>
</protein>
<evidence type="ECO:0000313" key="2">
    <source>
        <dbReference type="Proteomes" id="UP001151478"/>
    </source>
</evidence>
<sequence length="133" mass="15512">MKYKLTKNILGIAFIMFFISCNKNKKIILKSNKKIVQVKVSNENRSYNWNLNKALNPDENEITLRNNDSVNVMYVSDIDSIKFNVKNGTKINFDIVVSKDTFSQQILGIPYIPKANYSNKFQSKKRKNRFFCS</sequence>
<keyword evidence="2" id="KW-1185">Reference proteome</keyword>
<dbReference type="PROSITE" id="PS51257">
    <property type="entry name" value="PROKAR_LIPOPROTEIN"/>
    <property type="match status" value="1"/>
</dbReference>